<organism evidence="1 2">
    <name type="scientific">Sphingomonas kyeonggiensis</name>
    <dbReference type="NCBI Taxonomy" id="1268553"/>
    <lineage>
        <taxon>Bacteria</taxon>
        <taxon>Pseudomonadati</taxon>
        <taxon>Pseudomonadota</taxon>
        <taxon>Alphaproteobacteria</taxon>
        <taxon>Sphingomonadales</taxon>
        <taxon>Sphingomonadaceae</taxon>
        <taxon>Sphingomonas</taxon>
    </lineage>
</organism>
<evidence type="ECO:0000313" key="1">
    <source>
        <dbReference type="EMBL" id="MBB4101478.1"/>
    </source>
</evidence>
<name>A0A7W6JXN8_9SPHN</name>
<comment type="caution">
    <text evidence="1">The sequence shown here is derived from an EMBL/GenBank/DDBJ whole genome shotgun (WGS) entry which is preliminary data.</text>
</comment>
<gene>
    <name evidence="1" type="ORF">GGR46_005072</name>
</gene>
<protein>
    <submittedName>
        <fullName evidence="1">Uncharacterized protein</fullName>
    </submittedName>
</protein>
<dbReference type="Proteomes" id="UP000557392">
    <property type="component" value="Unassembled WGS sequence"/>
</dbReference>
<dbReference type="RefSeq" id="WP_184000840.1">
    <property type="nucleotide sequence ID" value="NZ_JACIEH010000007.1"/>
</dbReference>
<evidence type="ECO:0000313" key="2">
    <source>
        <dbReference type="Proteomes" id="UP000557392"/>
    </source>
</evidence>
<accession>A0A7W6JXN8</accession>
<keyword evidence="2" id="KW-1185">Reference proteome</keyword>
<proteinExistence type="predicted"/>
<dbReference type="AlphaFoldDB" id="A0A7W6JXN8"/>
<dbReference type="EMBL" id="JACIEH010000007">
    <property type="protein sequence ID" value="MBB4101478.1"/>
    <property type="molecule type" value="Genomic_DNA"/>
</dbReference>
<sequence length="124" mass="13114">MLRIPSAMLPVVTAETRNILAATDQALLAHCNLFAAVLEGARSSDVPLHVSQGIYARIIAHGSKLIEGREDMRQIVARMLAVKEQSDQREVALGCPAGAPSKVDGTDGIEFFTGATLSSDIQAA</sequence>
<reference evidence="1 2" key="1">
    <citation type="submission" date="2020-08" db="EMBL/GenBank/DDBJ databases">
        <title>Genomic Encyclopedia of Type Strains, Phase IV (KMG-IV): sequencing the most valuable type-strain genomes for metagenomic binning, comparative biology and taxonomic classification.</title>
        <authorList>
            <person name="Goeker M."/>
        </authorList>
    </citation>
    <scope>NUCLEOTIDE SEQUENCE [LARGE SCALE GENOMIC DNA]</scope>
    <source>
        <strain evidence="1 2">DSM 101806</strain>
    </source>
</reference>